<gene>
    <name evidence="2" type="ORF">Sango_2302200</name>
</gene>
<dbReference type="PANTHER" id="PTHR33116:SF86">
    <property type="entry name" value="REVERSE TRANSCRIPTASE DOMAIN-CONTAINING PROTEIN"/>
    <property type="match status" value="1"/>
</dbReference>
<keyword evidence="3" id="KW-1185">Reference proteome</keyword>
<reference evidence="2" key="2">
    <citation type="journal article" date="2024" name="Plant">
        <title>Genomic evolution and insights into agronomic trait innovations of Sesamum species.</title>
        <authorList>
            <person name="Miao H."/>
            <person name="Wang L."/>
            <person name="Qu L."/>
            <person name="Liu H."/>
            <person name="Sun Y."/>
            <person name="Le M."/>
            <person name="Wang Q."/>
            <person name="Wei S."/>
            <person name="Zheng Y."/>
            <person name="Lin W."/>
            <person name="Duan Y."/>
            <person name="Cao H."/>
            <person name="Xiong S."/>
            <person name="Wang X."/>
            <person name="Wei L."/>
            <person name="Li C."/>
            <person name="Ma Q."/>
            <person name="Ju M."/>
            <person name="Zhao R."/>
            <person name="Li G."/>
            <person name="Mu C."/>
            <person name="Tian Q."/>
            <person name="Mei H."/>
            <person name="Zhang T."/>
            <person name="Gao T."/>
            <person name="Zhang H."/>
        </authorList>
    </citation>
    <scope>NUCLEOTIDE SEQUENCE</scope>
    <source>
        <strain evidence="2">K16</strain>
    </source>
</reference>
<dbReference type="AlphaFoldDB" id="A0AAE1WAA9"/>
<dbReference type="PANTHER" id="PTHR33116">
    <property type="entry name" value="REVERSE TRANSCRIPTASE ZINC-BINDING DOMAIN-CONTAINING PROTEIN-RELATED-RELATED"/>
    <property type="match status" value="1"/>
</dbReference>
<sequence length="514" mass="57037">MGRVCYSYYWVQDGSREGTTSGDPLSPYLFLLCTEAFSSLLQCAKREGRLHGVSICWGAPGISHLFAYDTMIFCRASLMATHSIRGVLEVYRKASGQEINFSISSVAFSKNMSEDSCLDIMAELTIKRENKMELYLGLPFMVARSKRELFAIIRDRIWTTIKGWNKKLLSQSGKEVLIKFIIQAIPTYAMDCFRLPLSLLREVQCMIANFWWCNRGQHKIYWIVWHRLCESKLVGGLGLRQLHLFNSAMLAKQLFSVADPHSLGIASWKLGPCSVLVPMASGLGKANSCVGRPLAPSPLLFRPITPAPPLLANLHVADLIDPKSRDWNVSLIQEVFWPQDSEVILSIPISVAGYEDMVQSRAHSRHEMAWWRRVWQLKIPSKVKVFILRACLNASPTSLNLNNRIPRALAACPFCHEKKEDVLHVLAICPFACQDASGACVGWLSRCVIRARDGEMAEAVAAGGCNSIGITSGLVRRSGNVVAHCLARLASHFAEGVSDIPTAAVILMALDLAS</sequence>
<evidence type="ECO:0000313" key="2">
    <source>
        <dbReference type="EMBL" id="KAK4389652.1"/>
    </source>
</evidence>
<dbReference type="Proteomes" id="UP001289374">
    <property type="component" value="Unassembled WGS sequence"/>
</dbReference>
<reference evidence="2" key="1">
    <citation type="submission" date="2020-06" db="EMBL/GenBank/DDBJ databases">
        <authorList>
            <person name="Li T."/>
            <person name="Hu X."/>
            <person name="Zhang T."/>
            <person name="Song X."/>
            <person name="Zhang H."/>
            <person name="Dai N."/>
            <person name="Sheng W."/>
            <person name="Hou X."/>
            <person name="Wei L."/>
        </authorList>
    </citation>
    <scope>NUCLEOTIDE SEQUENCE</scope>
    <source>
        <strain evidence="2">K16</strain>
        <tissue evidence="2">Leaf</tissue>
    </source>
</reference>
<comment type="caution">
    <text evidence="2">The sequence shown here is derived from an EMBL/GenBank/DDBJ whole genome shotgun (WGS) entry which is preliminary data.</text>
</comment>
<protein>
    <submittedName>
        <fullName evidence="2">Mitochondrial protein</fullName>
    </submittedName>
</protein>
<dbReference type="InterPro" id="IPR026960">
    <property type="entry name" value="RVT-Znf"/>
</dbReference>
<evidence type="ECO:0000313" key="3">
    <source>
        <dbReference type="Proteomes" id="UP001289374"/>
    </source>
</evidence>
<name>A0AAE1WAA9_9LAMI</name>
<feature type="domain" description="Reverse transcriptase zinc-binding" evidence="1">
    <location>
        <begin position="363"/>
        <end position="434"/>
    </location>
</feature>
<dbReference type="Pfam" id="PF13966">
    <property type="entry name" value="zf-RVT"/>
    <property type="match status" value="1"/>
</dbReference>
<proteinExistence type="predicted"/>
<dbReference type="EMBL" id="JACGWL010000013">
    <property type="protein sequence ID" value="KAK4389652.1"/>
    <property type="molecule type" value="Genomic_DNA"/>
</dbReference>
<evidence type="ECO:0000259" key="1">
    <source>
        <dbReference type="Pfam" id="PF13966"/>
    </source>
</evidence>
<organism evidence="2 3">
    <name type="scientific">Sesamum angolense</name>
    <dbReference type="NCBI Taxonomy" id="2727404"/>
    <lineage>
        <taxon>Eukaryota</taxon>
        <taxon>Viridiplantae</taxon>
        <taxon>Streptophyta</taxon>
        <taxon>Embryophyta</taxon>
        <taxon>Tracheophyta</taxon>
        <taxon>Spermatophyta</taxon>
        <taxon>Magnoliopsida</taxon>
        <taxon>eudicotyledons</taxon>
        <taxon>Gunneridae</taxon>
        <taxon>Pentapetalae</taxon>
        <taxon>asterids</taxon>
        <taxon>lamiids</taxon>
        <taxon>Lamiales</taxon>
        <taxon>Pedaliaceae</taxon>
        <taxon>Sesamum</taxon>
    </lineage>
</organism>
<accession>A0AAE1WAA9</accession>